<evidence type="ECO:0000313" key="4">
    <source>
        <dbReference type="EMBL" id="OTP71475.1"/>
    </source>
</evidence>
<dbReference type="Proteomes" id="UP000195221">
    <property type="component" value="Unassembled WGS sequence"/>
</dbReference>
<dbReference type="RefSeq" id="WP_083638001.1">
    <property type="nucleotide sequence ID" value="NZ_MSRG01000056.1"/>
</dbReference>
<dbReference type="InterPro" id="IPR019734">
    <property type="entry name" value="TPR_rpt"/>
</dbReference>
<reference evidence="4 5" key="1">
    <citation type="submission" date="2017-03" db="EMBL/GenBank/DDBJ databases">
        <title>Genome analysis of strain PAMC 26577.</title>
        <authorList>
            <person name="Oh H.-M."/>
            <person name="Yang J.-A."/>
        </authorList>
    </citation>
    <scope>NUCLEOTIDE SEQUENCE [LARGE SCALE GENOMIC DNA]</scope>
    <source>
        <strain evidence="4 5">PAMC 26577</strain>
    </source>
</reference>
<feature type="repeat" description="TPR" evidence="3">
    <location>
        <begin position="168"/>
        <end position="201"/>
    </location>
</feature>
<dbReference type="Gene3D" id="3.40.50.2000">
    <property type="entry name" value="Glycogen Phosphorylase B"/>
    <property type="match status" value="1"/>
</dbReference>
<comment type="caution">
    <text evidence="4">The sequence shown here is derived from an EMBL/GenBank/DDBJ whole genome shotgun (WGS) entry which is preliminary data.</text>
</comment>
<proteinExistence type="predicted"/>
<dbReference type="InterPro" id="IPR051012">
    <property type="entry name" value="CellSynth/LPSAsmb/PSIAsmb"/>
</dbReference>
<dbReference type="SUPFAM" id="SSF48452">
    <property type="entry name" value="TPR-like"/>
    <property type="match status" value="1"/>
</dbReference>
<dbReference type="SUPFAM" id="SSF53756">
    <property type="entry name" value="UDP-Glycosyltransferase/glycogen phosphorylase"/>
    <property type="match status" value="1"/>
</dbReference>
<accession>A0A242ML46</accession>
<dbReference type="PANTHER" id="PTHR45586:SF1">
    <property type="entry name" value="LIPOPOLYSACCHARIDE ASSEMBLY PROTEIN B"/>
    <property type="match status" value="1"/>
</dbReference>
<dbReference type="PROSITE" id="PS50005">
    <property type="entry name" value="TPR"/>
    <property type="match status" value="1"/>
</dbReference>
<keyword evidence="1" id="KW-0677">Repeat</keyword>
<gene>
    <name evidence="4" type="ORF">PAMC26577_23780</name>
</gene>
<organism evidence="4 5">
    <name type="scientific">Caballeronia sordidicola</name>
    <name type="common">Burkholderia sordidicola</name>
    <dbReference type="NCBI Taxonomy" id="196367"/>
    <lineage>
        <taxon>Bacteria</taxon>
        <taxon>Pseudomonadati</taxon>
        <taxon>Pseudomonadota</taxon>
        <taxon>Betaproteobacteria</taxon>
        <taxon>Burkholderiales</taxon>
        <taxon>Burkholderiaceae</taxon>
        <taxon>Caballeronia</taxon>
    </lineage>
</organism>
<dbReference type="PANTHER" id="PTHR45586">
    <property type="entry name" value="TPR REPEAT-CONTAINING PROTEIN PA4667"/>
    <property type="match status" value="1"/>
</dbReference>
<sequence length="570" mass="63021">MNRSQSSRPDALLSETPLIQDAGQESIISRVLPAYLENAKIAGAHGNQAERSTWLHAATLLEPARAETVLDLIDSLLKQKRLAEAIQLGAQLVNTHPQHALALWHLGYALQLANRHAEAISFYERAHAIDASVPTLRNNLAVAYEVTGRESDALKLLEEAVAANSSDIEAWTNLTRMYPRRRELEHALAAGKRAVQIDPANALALSNYSLALKEAQRWEEATEAAKAAADIAPQVARLPFNLSILDLVQGNYARGWANFEARWDGSSELRNSYPEFNVPRWNGESLKGKTLLLWGEQGFGDALQFSRFVPMLAKKVNAQGGNLVWAAFKAVYPLMARLAPKNVECVPHDSPLPEFDFHFPLLSLPLHFGIEEDTIPSKKAYLAAGADLAADWRTEFAADKRLRVGLVWSGSENHQRNMFRSVGIDRYAQAFKGIENVAFFSLQKDASGAVSTARDGGFEIADRTGKFETFDDTAAFIDSLDLVITVCTSVAHLAAALGKPTWILLDVNPHWVWQLERTDSPWYPTAKLYRQQNFGQWEPVMSDVARDLALLAATHTGAAPRKRMAKKTSA</sequence>
<dbReference type="InterPro" id="IPR011990">
    <property type="entry name" value="TPR-like_helical_dom_sf"/>
</dbReference>
<dbReference type="Gene3D" id="1.25.40.10">
    <property type="entry name" value="Tetratricopeptide repeat domain"/>
    <property type="match status" value="1"/>
</dbReference>
<dbReference type="AlphaFoldDB" id="A0A242ML46"/>
<evidence type="ECO:0000313" key="5">
    <source>
        <dbReference type="Proteomes" id="UP000195221"/>
    </source>
</evidence>
<dbReference type="Pfam" id="PF14559">
    <property type="entry name" value="TPR_19"/>
    <property type="match status" value="1"/>
</dbReference>
<name>A0A242ML46_CABSO</name>
<evidence type="ECO:0000256" key="1">
    <source>
        <dbReference type="ARBA" id="ARBA00022737"/>
    </source>
</evidence>
<dbReference type="EMBL" id="NBTZ01000101">
    <property type="protein sequence ID" value="OTP71475.1"/>
    <property type="molecule type" value="Genomic_DNA"/>
</dbReference>
<dbReference type="SMART" id="SM00028">
    <property type="entry name" value="TPR"/>
    <property type="match status" value="5"/>
</dbReference>
<evidence type="ECO:0000256" key="3">
    <source>
        <dbReference type="PROSITE-ProRule" id="PRU00339"/>
    </source>
</evidence>
<keyword evidence="2 3" id="KW-0802">TPR repeat</keyword>
<evidence type="ECO:0000256" key="2">
    <source>
        <dbReference type="ARBA" id="ARBA00022803"/>
    </source>
</evidence>
<protein>
    <submittedName>
        <fullName evidence="4">TPR protein</fullName>
    </submittedName>
</protein>